<dbReference type="AlphaFoldDB" id="A0A7G1KL42"/>
<gene>
    <name evidence="1" type="ORF">NWFMUON74_36200</name>
</gene>
<dbReference type="KEGG" id="nwl:NWFMUON74_36200"/>
<dbReference type="RefSeq" id="WP_342452765.1">
    <property type="nucleotide sequence ID" value="NZ_AP023396.1"/>
</dbReference>
<dbReference type="EMBL" id="AP023396">
    <property type="protein sequence ID" value="BCK55848.1"/>
    <property type="molecule type" value="Genomic_DNA"/>
</dbReference>
<proteinExistence type="predicted"/>
<accession>A0A7G1KL42</accession>
<sequence>MADDSMHTADFGSPRLGGTGLGRVHRLPDFASSPRPRPARYRLDVVAANIVDVVEHAGGWLFDRAVAGWEVTVLVVDCCDARPLRILGAELLELEPVLAARGGGRLPQALAVATSLCAHDPRTRRGLLNALGHKATEVVLWGEGRPPRPAHDATPVLHTLSVAARAFKAHALAAAGRPTLIGATETFLRAGLPTGPSPGADLRPAS</sequence>
<evidence type="ECO:0000313" key="1">
    <source>
        <dbReference type="EMBL" id="BCK55848.1"/>
    </source>
</evidence>
<dbReference type="GeneID" id="80348144"/>
<dbReference type="Proteomes" id="UP000516173">
    <property type="component" value="Chromosome"/>
</dbReference>
<organism evidence="1 2">
    <name type="scientific">Nocardia wallacei</name>
    <dbReference type="NCBI Taxonomy" id="480035"/>
    <lineage>
        <taxon>Bacteria</taxon>
        <taxon>Bacillati</taxon>
        <taxon>Actinomycetota</taxon>
        <taxon>Actinomycetes</taxon>
        <taxon>Mycobacteriales</taxon>
        <taxon>Nocardiaceae</taxon>
        <taxon>Nocardia</taxon>
    </lineage>
</organism>
<keyword evidence="2" id="KW-1185">Reference proteome</keyword>
<name>A0A7G1KL42_9NOCA</name>
<protein>
    <submittedName>
        <fullName evidence="1">Uncharacterized protein</fullName>
    </submittedName>
</protein>
<reference evidence="1 2" key="1">
    <citation type="submission" date="2020-08" db="EMBL/GenBank/DDBJ databases">
        <title>Genome Sequencing of Nocardia wallacei strain FMUON74 and assembly.</title>
        <authorList>
            <person name="Toyokawa M."/>
            <person name="Uesaka K."/>
        </authorList>
    </citation>
    <scope>NUCLEOTIDE SEQUENCE [LARGE SCALE GENOMIC DNA]</scope>
    <source>
        <strain evidence="1 2">FMUON74</strain>
    </source>
</reference>
<evidence type="ECO:0000313" key="2">
    <source>
        <dbReference type="Proteomes" id="UP000516173"/>
    </source>
</evidence>